<feature type="region of interest" description="Disordered" evidence="2">
    <location>
        <begin position="275"/>
        <end position="298"/>
    </location>
</feature>
<feature type="compositionally biased region" description="Pro residues" evidence="2">
    <location>
        <begin position="279"/>
        <end position="298"/>
    </location>
</feature>
<proteinExistence type="predicted"/>
<evidence type="ECO:0000259" key="3">
    <source>
        <dbReference type="PROSITE" id="PS50287"/>
    </source>
</evidence>
<gene>
    <name evidence="4" type="ORF">GPECTOR_4g632</name>
</gene>
<dbReference type="SUPFAM" id="SSF56487">
    <property type="entry name" value="SRCR-like"/>
    <property type="match status" value="1"/>
</dbReference>
<protein>
    <recommendedName>
        <fullName evidence="3">SRCR domain-containing protein</fullName>
    </recommendedName>
</protein>
<dbReference type="OrthoDB" id="536461at2759"/>
<dbReference type="Pfam" id="PF00530">
    <property type="entry name" value="SRCR"/>
    <property type="match status" value="1"/>
</dbReference>
<feature type="region of interest" description="Disordered" evidence="2">
    <location>
        <begin position="576"/>
        <end position="598"/>
    </location>
</feature>
<dbReference type="InterPro" id="IPR036772">
    <property type="entry name" value="SRCR-like_dom_sf"/>
</dbReference>
<dbReference type="GO" id="GO:0016020">
    <property type="term" value="C:membrane"/>
    <property type="evidence" value="ECO:0007669"/>
    <property type="project" value="InterPro"/>
</dbReference>
<dbReference type="AlphaFoldDB" id="A0A150GXF0"/>
<dbReference type="PANTHER" id="PTHR48071">
    <property type="entry name" value="SRCR DOMAIN-CONTAINING PROTEIN"/>
    <property type="match status" value="1"/>
</dbReference>
<dbReference type="SMART" id="SM00202">
    <property type="entry name" value="SR"/>
    <property type="match status" value="1"/>
</dbReference>
<reference evidence="5" key="1">
    <citation type="journal article" date="2016" name="Nat. Commun.">
        <title>The Gonium pectorale genome demonstrates co-option of cell cycle regulation during the evolution of multicellularity.</title>
        <authorList>
            <person name="Hanschen E.R."/>
            <person name="Marriage T.N."/>
            <person name="Ferris P.J."/>
            <person name="Hamaji T."/>
            <person name="Toyoda A."/>
            <person name="Fujiyama A."/>
            <person name="Neme R."/>
            <person name="Noguchi H."/>
            <person name="Minakuchi Y."/>
            <person name="Suzuki M."/>
            <person name="Kawai-Toyooka H."/>
            <person name="Smith D.R."/>
            <person name="Sparks H."/>
            <person name="Anderson J."/>
            <person name="Bakaric R."/>
            <person name="Luria V."/>
            <person name="Karger A."/>
            <person name="Kirschner M.W."/>
            <person name="Durand P.M."/>
            <person name="Michod R.E."/>
            <person name="Nozaki H."/>
            <person name="Olson B.J."/>
        </authorList>
    </citation>
    <scope>NUCLEOTIDE SEQUENCE [LARGE SCALE GENOMIC DNA]</scope>
    <source>
        <strain evidence="5">NIES-2863</strain>
    </source>
</reference>
<dbReference type="PANTHER" id="PTHR48071:SF18">
    <property type="entry name" value="DELETED IN MALIGNANT BRAIN TUMORS 1 PROTEIN-RELATED"/>
    <property type="match status" value="1"/>
</dbReference>
<dbReference type="PRINTS" id="PR00258">
    <property type="entry name" value="SPERACTRCPTR"/>
</dbReference>
<feature type="compositionally biased region" description="Pro residues" evidence="2">
    <location>
        <begin position="94"/>
        <end position="116"/>
    </location>
</feature>
<comment type="caution">
    <text evidence="4">The sequence shown here is derived from an EMBL/GenBank/DDBJ whole genome shotgun (WGS) entry which is preliminary data.</text>
</comment>
<dbReference type="InterPro" id="IPR001190">
    <property type="entry name" value="SRCR"/>
</dbReference>
<feature type="domain" description="SRCR" evidence="3">
    <location>
        <begin position="453"/>
        <end position="576"/>
    </location>
</feature>
<dbReference type="PROSITE" id="PS50287">
    <property type="entry name" value="SRCR_2"/>
    <property type="match status" value="3"/>
</dbReference>
<evidence type="ECO:0000256" key="1">
    <source>
        <dbReference type="ARBA" id="ARBA00023157"/>
    </source>
</evidence>
<keyword evidence="1" id="KW-1015">Disulfide bond</keyword>
<feature type="domain" description="SRCR" evidence="3">
    <location>
        <begin position="124"/>
        <end position="276"/>
    </location>
</feature>
<evidence type="ECO:0000313" key="5">
    <source>
        <dbReference type="Proteomes" id="UP000075714"/>
    </source>
</evidence>
<dbReference type="STRING" id="33097.A0A150GXF0"/>
<evidence type="ECO:0000313" key="4">
    <source>
        <dbReference type="EMBL" id="KXZ54567.1"/>
    </source>
</evidence>
<dbReference type="Proteomes" id="UP000075714">
    <property type="component" value="Unassembled WGS sequence"/>
</dbReference>
<name>A0A150GXF0_GONPE</name>
<dbReference type="EMBL" id="LSYV01000005">
    <property type="protein sequence ID" value="KXZ54567.1"/>
    <property type="molecule type" value="Genomic_DNA"/>
</dbReference>
<organism evidence="4 5">
    <name type="scientific">Gonium pectorale</name>
    <name type="common">Green alga</name>
    <dbReference type="NCBI Taxonomy" id="33097"/>
    <lineage>
        <taxon>Eukaryota</taxon>
        <taxon>Viridiplantae</taxon>
        <taxon>Chlorophyta</taxon>
        <taxon>core chlorophytes</taxon>
        <taxon>Chlorophyceae</taxon>
        <taxon>CS clade</taxon>
        <taxon>Chlamydomonadales</taxon>
        <taxon>Volvocaceae</taxon>
        <taxon>Gonium</taxon>
    </lineage>
</organism>
<dbReference type="Gene3D" id="3.10.250.10">
    <property type="entry name" value="SRCR-like domain"/>
    <property type="match status" value="1"/>
</dbReference>
<feature type="domain" description="SRCR" evidence="3">
    <location>
        <begin position="319"/>
        <end position="440"/>
    </location>
</feature>
<sequence length="668" mass="71261">MGLPTYGAVLIPPWELIPEDASLAMPAKMLGLEAGYMCGNALTAASAFDCDQVLVLPRVVRSCMAAAKQYDPYNNYRQAQRNFVPAGIACRGSGPPPPPPNASPPPPAPSPPPGLGPPAVNYTMRLTDRITGEETHSNGSRVTSGRLEVLLTPPGEGAPVWGTLCMSTWFPDAVAQYACKSLGLPYRSAWFNSRARYANFASLRSKPIHVVYMGGCQLRPDGLACDVVANFSDAREALRSGAAADERRIYYRRAMQVCVDPPEGRGHEADAFVTCDDSNPPPPNPPPPPPSPRPPYPPVAVRNDVQLNFTTYFDNVYGVEFGVRAPGSGETVWGSLCPSRYYQDYLNDRAAANSMCNQLSGGRWPVGVTVFLDRQEPPFLPPSAKRRDAPVVLTDLDCNAVPGIAPNISVCSAAVADPLPQHPSVACSSISWANRLLSCTATEYSNTPEVLSLRLVGGASASVGRLEVVMRSRLDASWGTVCGDTFNASHAQAVCRDLGLPWTRAAVLPASAVNGPAPPEQPVLIDNVGCFRNTPRQLQDTGRQPALSFMRDCYRQWWDGVLPDCGHESDVVVACEGEGGQGPDPSAPPPAPQPSSSVPDGTYGGYGVYCYVYGGYSGYGGYGVYGSYIQYGGSYVTYGDCGTGAPAYGAPPLPPYGGYTDGYYYDSY</sequence>
<keyword evidence="5" id="KW-1185">Reference proteome</keyword>
<feature type="region of interest" description="Disordered" evidence="2">
    <location>
        <begin position="87"/>
        <end position="119"/>
    </location>
</feature>
<accession>A0A150GXF0</accession>
<evidence type="ECO:0000256" key="2">
    <source>
        <dbReference type="SAM" id="MobiDB-lite"/>
    </source>
</evidence>